<name>A0A812UKJ5_9DINO</name>
<feature type="non-terminal residue" evidence="1">
    <location>
        <position position="116"/>
    </location>
</feature>
<evidence type="ECO:0000313" key="2">
    <source>
        <dbReference type="Proteomes" id="UP000601435"/>
    </source>
</evidence>
<evidence type="ECO:0000313" key="1">
    <source>
        <dbReference type="EMBL" id="CAE7574852.1"/>
    </source>
</evidence>
<keyword evidence="2" id="KW-1185">Reference proteome</keyword>
<sequence length="116" mass="12456">VELSRLHHRDSFLVGGSPGDSAVANGRRLAQQLRRHHRDTHIAYRPHHATGESGTAGAVPPVCDGLAHADSVHHLHAEIPDLGHGAATSHCVQLRHSLYPSCGRYHQGACPAHRTA</sequence>
<gene>
    <name evidence="1" type="ORF">SNEC2469_LOCUS16783</name>
</gene>
<comment type="caution">
    <text evidence="1">The sequence shown here is derived from an EMBL/GenBank/DDBJ whole genome shotgun (WGS) entry which is preliminary data.</text>
</comment>
<dbReference type="Proteomes" id="UP000601435">
    <property type="component" value="Unassembled WGS sequence"/>
</dbReference>
<protein>
    <submittedName>
        <fullName evidence="1">Uncharacterized protein</fullName>
    </submittedName>
</protein>
<proteinExistence type="predicted"/>
<feature type="non-terminal residue" evidence="1">
    <location>
        <position position="1"/>
    </location>
</feature>
<reference evidence="1" key="1">
    <citation type="submission" date="2021-02" db="EMBL/GenBank/DDBJ databases">
        <authorList>
            <person name="Dougan E. K."/>
            <person name="Rhodes N."/>
            <person name="Thang M."/>
            <person name="Chan C."/>
        </authorList>
    </citation>
    <scope>NUCLEOTIDE SEQUENCE</scope>
</reference>
<organism evidence="1 2">
    <name type="scientific">Symbiodinium necroappetens</name>
    <dbReference type="NCBI Taxonomy" id="1628268"/>
    <lineage>
        <taxon>Eukaryota</taxon>
        <taxon>Sar</taxon>
        <taxon>Alveolata</taxon>
        <taxon>Dinophyceae</taxon>
        <taxon>Suessiales</taxon>
        <taxon>Symbiodiniaceae</taxon>
        <taxon>Symbiodinium</taxon>
    </lineage>
</organism>
<dbReference type="AlphaFoldDB" id="A0A812UKJ5"/>
<dbReference type="EMBL" id="CAJNJA010027397">
    <property type="protein sequence ID" value="CAE7574852.1"/>
    <property type="molecule type" value="Genomic_DNA"/>
</dbReference>
<accession>A0A812UKJ5</accession>